<reference evidence="1" key="1">
    <citation type="submission" date="2014-09" db="EMBL/GenBank/DDBJ databases">
        <authorList>
            <person name="Magalhaes I.L.F."/>
            <person name="Oliveira U."/>
            <person name="Santos F.R."/>
            <person name="Vidigal T.H.D.A."/>
            <person name="Brescovit A.D."/>
            <person name="Santos A.J."/>
        </authorList>
    </citation>
    <scope>NUCLEOTIDE SEQUENCE</scope>
    <source>
        <tissue evidence="1">Shoot tissue taken approximately 20 cm above the soil surface</tissue>
    </source>
</reference>
<name>A0A0A9CLU6_ARUDO</name>
<accession>A0A0A9CLU6</accession>
<protein>
    <submittedName>
        <fullName evidence="1">Uncharacterized protein</fullName>
    </submittedName>
</protein>
<evidence type="ECO:0000313" key="1">
    <source>
        <dbReference type="EMBL" id="JAD77264.1"/>
    </source>
</evidence>
<reference evidence="1" key="2">
    <citation type="journal article" date="2015" name="Data Brief">
        <title>Shoot transcriptome of the giant reed, Arundo donax.</title>
        <authorList>
            <person name="Barrero R.A."/>
            <person name="Guerrero F.D."/>
            <person name="Moolhuijzen P."/>
            <person name="Goolsby J.A."/>
            <person name="Tidwell J."/>
            <person name="Bellgard S.E."/>
            <person name="Bellgard M.I."/>
        </authorList>
    </citation>
    <scope>NUCLEOTIDE SEQUENCE</scope>
    <source>
        <tissue evidence="1">Shoot tissue taken approximately 20 cm above the soil surface</tissue>
    </source>
</reference>
<dbReference type="EMBL" id="GBRH01220631">
    <property type="protein sequence ID" value="JAD77264.1"/>
    <property type="molecule type" value="Transcribed_RNA"/>
</dbReference>
<proteinExistence type="predicted"/>
<organism evidence="1">
    <name type="scientific">Arundo donax</name>
    <name type="common">Giant reed</name>
    <name type="synonym">Donax arundinaceus</name>
    <dbReference type="NCBI Taxonomy" id="35708"/>
    <lineage>
        <taxon>Eukaryota</taxon>
        <taxon>Viridiplantae</taxon>
        <taxon>Streptophyta</taxon>
        <taxon>Embryophyta</taxon>
        <taxon>Tracheophyta</taxon>
        <taxon>Spermatophyta</taxon>
        <taxon>Magnoliopsida</taxon>
        <taxon>Liliopsida</taxon>
        <taxon>Poales</taxon>
        <taxon>Poaceae</taxon>
        <taxon>PACMAD clade</taxon>
        <taxon>Arundinoideae</taxon>
        <taxon>Arundineae</taxon>
        <taxon>Arundo</taxon>
    </lineage>
</organism>
<dbReference type="AlphaFoldDB" id="A0A0A9CLU6"/>
<sequence>MTASTNLHTWHLGNTHGLQEKWILDGCVIMMRFKIHFLLVNCPLHPLQFLYNLMVLPCNYIEMRIYTLILA</sequence>